<dbReference type="SUPFAM" id="SSF118290">
    <property type="entry name" value="WRKY DNA-binding domain"/>
    <property type="match status" value="1"/>
</dbReference>
<dbReference type="InterPro" id="IPR036576">
    <property type="entry name" value="WRKY_dom_sf"/>
</dbReference>
<dbReference type="Proteomes" id="UP000026961">
    <property type="component" value="Chromosome 1"/>
</dbReference>
<dbReference type="AlphaFoldDB" id="A0A0D9Y6S7"/>
<evidence type="ECO:0000256" key="1">
    <source>
        <dbReference type="SAM" id="MobiDB-lite"/>
    </source>
</evidence>
<dbReference type="GO" id="GO:0043565">
    <property type="term" value="F:sequence-specific DNA binding"/>
    <property type="evidence" value="ECO:0007669"/>
    <property type="project" value="InterPro"/>
</dbReference>
<dbReference type="GO" id="GO:0003700">
    <property type="term" value="F:DNA-binding transcription factor activity"/>
    <property type="evidence" value="ECO:0007669"/>
    <property type="project" value="InterPro"/>
</dbReference>
<dbReference type="Gramene" id="OGLUM01G12840.1">
    <property type="protein sequence ID" value="OGLUM01G12840.1"/>
    <property type="gene ID" value="OGLUM01G12840"/>
</dbReference>
<accession>A0A0D9Y6S7</accession>
<reference evidence="2" key="2">
    <citation type="submission" date="2015-04" db="UniProtKB">
        <authorList>
            <consortium name="EnsemblPlants"/>
        </authorList>
    </citation>
    <scope>IDENTIFICATION</scope>
</reference>
<feature type="region of interest" description="Disordered" evidence="1">
    <location>
        <begin position="28"/>
        <end position="50"/>
    </location>
</feature>
<evidence type="ECO:0000313" key="2">
    <source>
        <dbReference type="EnsemblPlants" id="OGLUM01G12840.1"/>
    </source>
</evidence>
<evidence type="ECO:0008006" key="4">
    <source>
        <dbReference type="Google" id="ProtNLM"/>
    </source>
</evidence>
<evidence type="ECO:0000313" key="3">
    <source>
        <dbReference type="Proteomes" id="UP000026961"/>
    </source>
</evidence>
<dbReference type="HOGENOM" id="CLU_3127544_0_0_1"/>
<dbReference type="EnsemblPlants" id="OGLUM01G12840.1">
    <property type="protein sequence ID" value="OGLUM01G12840.1"/>
    <property type="gene ID" value="OGLUM01G12840"/>
</dbReference>
<sequence length="50" mass="5731">MARKIVEPNNDDPNTWLVTYLYEHNHKQEARPCDKPSPSDLHVQLASGNT</sequence>
<reference evidence="2" key="1">
    <citation type="submission" date="2013-08" db="EMBL/GenBank/DDBJ databases">
        <title>Oryza genome evolution.</title>
        <authorList>
            <person name="Wing R.A."/>
            <person name="Panaud O."/>
            <person name="Oliveira A.C."/>
        </authorList>
    </citation>
    <scope>NUCLEOTIDE SEQUENCE</scope>
</reference>
<name>A0A0D9Y6S7_9ORYZ</name>
<protein>
    <recommendedName>
        <fullName evidence="4">WRKY domain-containing protein</fullName>
    </recommendedName>
</protein>
<proteinExistence type="predicted"/>
<reference evidence="2" key="3">
    <citation type="submission" date="2018-05" db="EMBL/GenBank/DDBJ databases">
        <title>OgluRS3 (Oryza glumaepatula Reference Sequence Version 3).</title>
        <authorList>
            <person name="Zhang J."/>
            <person name="Kudrna D."/>
            <person name="Lee S."/>
            <person name="Talag J."/>
            <person name="Welchert J."/>
            <person name="Wing R.A."/>
        </authorList>
    </citation>
    <scope>NUCLEOTIDE SEQUENCE [LARGE SCALE GENOMIC DNA]</scope>
</reference>
<keyword evidence="3" id="KW-1185">Reference proteome</keyword>
<organism evidence="2">
    <name type="scientific">Oryza glumipatula</name>
    <dbReference type="NCBI Taxonomy" id="40148"/>
    <lineage>
        <taxon>Eukaryota</taxon>
        <taxon>Viridiplantae</taxon>
        <taxon>Streptophyta</taxon>
        <taxon>Embryophyta</taxon>
        <taxon>Tracheophyta</taxon>
        <taxon>Spermatophyta</taxon>
        <taxon>Magnoliopsida</taxon>
        <taxon>Liliopsida</taxon>
        <taxon>Poales</taxon>
        <taxon>Poaceae</taxon>
        <taxon>BOP clade</taxon>
        <taxon>Oryzoideae</taxon>
        <taxon>Oryzeae</taxon>
        <taxon>Oryzinae</taxon>
        <taxon>Oryza</taxon>
    </lineage>
</organism>